<accession>A0A5C5ZD04</accession>
<reference evidence="3 4" key="1">
    <citation type="submission" date="2019-02" db="EMBL/GenBank/DDBJ databases">
        <title>Deep-cultivation of Planctomycetes and their phenomic and genomic characterization uncovers novel biology.</title>
        <authorList>
            <person name="Wiegand S."/>
            <person name="Jogler M."/>
            <person name="Boedeker C."/>
            <person name="Pinto D."/>
            <person name="Vollmers J."/>
            <person name="Rivas-Marin E."/>
            <person name="Kohn T."/>
            <person name="Peeters S.H."/>
            <person name="Heuer A."/>
            <person name="Rast P."/>
            <person name="Oberbeckmann S."/>
            <person name="Bunk B."/>
            <person name="Jeske O."/>
            <person name="Meyerdierks A."/>
            <person name="Storesund J.E."/>
            <person name="Kallscheuer N."/>
            <person name="Luecker S."/>
            <person name="Lage O.M."/>
            <person name="Pohl T."/>
            <person name="Merkel B.J."/>
            <person name="Hornburger P."/>
            <person name="Mueller R.-W."/>
            <person name="Bruemmer F."/>
            <person name="Labrenz M."/>
            <person name="Spormann A.M."/>
            <person name="Op Den Camp H."/>
            <person name="Overmann J."/>
            <person name="Amann R."/>
            <person name="Jetten M.S.M."/>
            <person name="Mascher T."/>
            <person name="Medema M.H."/>
            <person name="Devos D.P."/>
            <person name="Kaster A.-K."/>
            <person name="Ovreas L."/>
            <person name="Rohde M."/>
            <person name="Galperin M.Y."/>
            <person name="Jogler C."/>
        </authorList>
    </citation>
    <scope>NUCLEOTIDE SEQUENCE [LARGE SCALE GENOMIC DNA]</scope>
    <source>
        <strain evidence="3 4">Pla123a</strain>
    </source>
</reference>
<keyword evidence="2" id="KW-1133">Transmembrane helix</keyword>
<dbReference type="OrthoDB" id="288124at2"/>
<feature type="compositionally biased region" description="Low complexity" evidence="1">
    <location>
        <begin position="93"/>
        <end position="106"/>
    </location>
</feature>
<feature type="region of interest" description="Disordered" evidence="1">
    <location>
        <begin position="43"/>
        <end position="112"/>
    </location>
</feature>
<evidence type="ECO:0000313" key="4">
    <source>
        <dbReference type="Proteomes" id="UP000318478"/>
    </source>
</evidence>
<evidence type="ECO:0000256" key="2">
    <source>
        <dbReference type="SAM" id="Phobius"/>
    </source>
</evidence>
<feature type="transmembrane region" description="Helical" evidence="2">
    <location>
        <begin position="120"/>
        <end position="140"/>
    </location>
</feature>
<dbReference type="Proteomes" id="UP000318478">
    <property type="component" value="Unassembled WGS sequence"/>
</dbReference>
<organism evidence="3 4">
    <name type="scientific">Posidoniimonas polymericola</name>
    <dbReference type="NCBI Taxonomy" id="2528002"/>
    <lineage>
        <taxon>Bacteria</taxon>
        <taxon>Pseudomonadati</taxon>
        <taxon>Planctomycetota</taxon>
        <taxon>Planctomycetia</taxon>
        <taxon>Pirellulales</taxon>
        <taxon>Lacipirellulaceae</taxon>
        <taxon>Posidoniimonas</taxon>
    </lineage>
</organism>
<evidence type="ECO:0008006" key="5">
    <source>
        <dbReference type="Google" id="ProtNLM"/>
    </source>
</evidence>
<comment type="caution">
    <text evidence="3">The sequence shown here is derived from an EMBL/GenBank/DDBJ whole genome shotgun (WGS) entry which is preliminary data.</text>
</comment>
<dbReference type="Gene3D" id="2.20.28.160">
    <property type="match status" value="1"/>
</dbReference>
<keyword evidence="4" id="KW-1185">Reference proteome</keyword>
<keyword evidence="2" id="KW-0812">Transmembrane</keyword>
<dbReference type="EMBL" id="SJPO01000001">
    <property type="protein sequence ID" value="TWT85202.1"/>
    <property type="molecule type" value="Genomic_DNA"/>
</dbReference>
<proteinExistence type="predicted"/>
<dbReference type="RefSeq" id="WP_146583484.1">
    <property type="nucleotide sequence ID" value="NZ_SJPO01000001.1"/>
</dbReference>
<protein>
    <recommendedName>
        <fullName evidence="5">Zinc ribbon domain protein</fullName>
    </recommendedName>
</protein>
<evidence type="ECO:0000256" key="1">
    <source>
        <dbReference type="SAM" id="MobiDB-lite"/>
    </source>
</evidence>
<keyword evidence="2" id="KW-0472">Membrane</keyword>
<sequence>MSHSDLPPAFEFDCPLCGGAFEADLAMLGQEVECPHCDRVVELPQPSEMQPSELPPGELQPDGPPSENSGQAQPEPAGASQSAAPATRDEPPSRAAAEPAAATESRPLTREERAAARRRLNLTLAAVGAVILIATFVLLVNLS</sequence>
<name>A0A5C5ZD04_9BACT</name>
<evidence type="ECO:0000313" key="3">
    <source>
        <dbReference type="EMBL" id="TWT85202.1"/>
    </source>
</evidence>
<gene>
    <name evidence="3" type="ORF">Pla123a_00080</name>
</gene>
<dbReference type="AlphaFoldDB" id="A0A5C5ZD04"/>